<dbReference type="EMBL" id="LLXI01000547">
    <property type="protein sequence ID" value="PKY47460.1"/>
    <property type="molecule type" value="Genomic_DNA"/>
</dbReference>
<feature type="transmembrane region" description="Helical" evidence="1">
    <location>
        <begin position="23"/>
        <end position="40"/>
    </location>
</feature>
<feature type="transmembrane region" description="Helical" evidence="1">
    <location>
        <begin position="52"/>
        <end position="72"/>
    </location>
</feature>
<name>A0A2I1GLE9_9GLOM</name>
<sequence>MATFDGSSVRAADYNSNSQCRNASFLSAVKFFFSLVIFLNANRGFQKKSVELLTLTLELVSSLMKFMIIWMFNLGDNTSMSIKEGYTSKMTFLMALVITYRDLDLHGYQLRYCM</sequence>
<reference evidence="2 3" key="1">
    <citation type="submission" date="2015-10" db="EMBL/GenBank/DDBJ databases">
        <title>Genome analyses suggest a sexual origin of heterokaryosis in a supposedly ancient asexual fungus.</title>
        <authorList>
            <person name="Ropars J."/>
            <person name="Sedzielewska K."/>
            <person name="Noel J."/>
            <person name="Charron P."/>
            <person name="Farinelli L."/>
            <person name="Marton T."/>
            <person name="Kruger M."/>
            <person name="Pelin A."/>
            <person name="Brachmann A."/>
            <person name="Corradi N."/>
        </authorList>
    </citation>
    <scope>NUCLEOTIDE SEQUENCE [LARGE SCALE GENOMIC DNA]</scope>
    <source>
        <strain evidence="2 3">A4</strain>
    </source>
</reference>
<evidence type="ECO:0000313" key="2">
    <source>
        <dbReference type="EMBL" id="PKY47460.1"/>
    </source>
</evidence>
<gene>
    <name evidence="2" type="ORF">RhiirA4_462658</name>
</gene>
<evidence type="ECO:0000313" key="3">
    <source>
        <dbReference type="Proteomes" id="UP000234323"/>
    </source>
</evidence>
<keyword evidence="1" id="KW-1133">Transmembrane helix</keyword>
<dbReference type="Proteomes" id="UP000234323">
    <property type="component" value="Unassembled WGS sequence"/>
</dbReference>
<accession>A0A2I1GLE9</accession>
<dbReference type="AlphaFoldDB" id="A0A2I1GLE9"/>
<evidence type="ECO:0000256" key="1">
    <source>
        <dbReference type="SAM" id="Phobius"/>
    </source>
</evidence>
<proteinExistence type="predicted"/>
<protein>
    <submittedName>
        <fullName evidence="2">Uncharacterized protein</fullName>
    </submittedName>
</protein>
<organism evidence="2 3">
    <name type="scientific">Rhizophagus irregularis</name>
    <dbReference type="NCBI Taxonomy" id="588596"/>
    <lineage>
        <taxon>Eukaryota</taxon>
        <taxon>Fungi</taxon>
        <taxon>Fungi incertae sedis</taxon>
        <taxon>Mucoromycota</taxon>
        <taxon>Glomeromycotina</taxon>
        <taxon>Glomeromycetes</taxon>
        <taxon>Glomerales</taxon>
        <taxon>Glomeraceae</taxon>
        <taxon>Rhizophagus</taxon>
    </lineage>
</organism>
<keyword evidence="1" id="KW-0812">Transmembrane</keyword>
<comment type="caution">
    <text evidence="2">The sequence shown here is derived from an EMBL/GenBank/DDBJ whole genome shotgun (WGS) entry which is preliminary data.</text>
</comment>
<keyword evidence="1" id="KW-0472">Membrane</keyword>
<keyword evidence="3" id="KW-1185">Reference proteome</keyword>